<evidence type="ECO:0000313" key="2">
    <source>
        <dbReference type="Proteomes" id="UP000265562"/>
    </source>
</evidence>
<dbReference type="AlphaFoldDB" id="A0A385Q248"/>
<dbReference type="KEGG" id="lua:D4A81_10355"/>
<dbReference type="EMBL" id="CP032364">
    <property type="protein sequence ID" value="AYB00296.1"/>
    <property type="molecule type" value="Genomic_DNA"/>
</dbReference>
<accession>A0A385Q248</accession>
<sequence>MTNGRIFGVEDGESIVSTGMELLDMLGELIYKEKTYLVEVQTVNGEIDIKNTSFLSGTNKYVYISKLFTMILE</sequence>
<protein>
    <submittedName>
        <fullName evidence="1">Uncharacterized protein</fullName>
    </submittedName>
</protein>
<evidence type="ECO:0000313" key="1">
    <source>
        <dbReference type="EMBL" id="AYB00296.1"/>
    </source>
</evidence>
<dbReference type="Proteomes" id="UP000265562">
    <property type="component" value="Chromosome"/>
</dbReference>
<organism evidence="1 2">
    <name type="scientific">Lachnoanaerobaculum umeaense</name>
    <dbReference type="NCBI Taxonomy" id="617123"/>
    <lineage>
        <taxon>Bacteria</taxon>
        <taxon>Bacillati</taxon>
        <taxon>Bacillota</taxon>
        <taxon>Clostridia</taxon>
        <taxon>Lachnospirales</taxon>
        <taxon>Lachnospiraceae</taxon>
        <taxon>Lachnoanaerobaculum</taxon>
    </lineage>
</organism>
<gene>
    <name evidence="1" type="ORF">D4A81_10355</name>
</gene>
<proteinExistence type="predicted"/>
<reference evidence="1 2" key="1">
    <citation type="submission" date="2018-09" db="EMBL/GenBank/DDBJ databases">
        <title>Genome sequencing of Lachnoanaerobaculum umeaense DSM 23576.</title>
        <authorList>
            <person name="Kook J.-K."/>
            <person name="Park S.-N."/>
            <person name="Lim Y.K."/>
        </authorList>
    </citation>
    <scope>NUCLEOTIDE SEQUENCE [LARGE SCALE GENOMIC DNA]</scope>
    <source>
        <strain evidence="2">DSM 23576 \ CCUG 58757</strain>
    </source>
</reference>
<name>A0A385Q248_9FIRM</name>
<keyword evidence="2" id="KW-1185">Reference proteome</keyword>